<gene>
    <name evidence="6" type="primary">def</name>
    <name evidence="8" type="ORF">A606_01810</name>
</gene>
<dbReference type="Gene3D" id="3.90.45.10">
    <property type="entry name" value="Peptide deformylase"/>
    <property type="match status" value="1"/>
</dbReference>
<accession>S4XA70</accession>
<feature type="binding site" evidence="6">
    <location>
        <position position="115"/>
    </location>
    <ligand>
        <name>Fe cation</name>
        <dbReference type="ChEBI" id="CHEBI:24875"/>
    </ligand>
</feature>
<dbReference type="KEGG" id="cter:A606_01810"/>
<evidence type="ECO:0000256" key="7">
    <source>
        <dbReference type="SAM" id="MobiDB-lite"/>
    </source>
</evidence>
<dbReference type="PANTHER" id="PTHR10458">
    <property type="entry name" value="PEPTIDE DEFORMYLASE"/>
    <property type="match status" value="1"/>
</dbReference>
<keyword evidence="4 6" id="KW-0648">Protein biosynthesis</keyword>
<dbReference type="NCBIfam" id="NF001159">
    <property type="entry name" value="PRK00150.1-3"/>
    <property type="match status" value="1"/>
</dbReference>
<evidence type="ECO:0000256" key="2">
    <source>
        <dbReference type="ARBA" id="ARBA00022723"/>
    </source>
</evidence>
<dbReference type="eggNOG" id="COG0242">
    <property type="taxonomic scope" value="Bacteria"/>
</dbReference>
<dbReference type="HOGENOM" id="CLU_061901_1_2_11"/>
<feature type="region of interest" description="Disordered" evidence="7">
    <location>
        <begin position="196"/>
        <end position="217"/>
    </location>
</feature>
<evidence type="ECO:0000256" key="6">
    <source>
        <dbReference type="HAMAP-Rule" id="MF_00163"/>
    </source>
</evidence>
<dbReference type="EMBL" id="CP003696">
    <property type="protein sequence ID" value="AGP30017.1"/>
    <property type="molecule type" value="Genomic_DNA"/>
</dbReference>
<dbReference type="PANTHER" id="PTHR10458:SF2">
    <property type="entry name" value="PEPTIDE DEFORMYLASE, MITOCHONDRIAL"/>
    <property type="match status" value="1"/>
</dbReference>
<dbReference type="SUPFAM" id="SSF56420">
    <property type="entry name" value="Peptide deformylase"/>
    <property type="match status" value="1"/>
</dbReference>
<dbReference type="InterPro" id="IPR036821">
    <property type="entry name" value="Peptide_deformylase_sf"/>
</dbReference>
<feature type="binding site" evidence="6">
    <location>
        <position position="161"/>
    </location>
    <ligand>
        <name>Fe cation</name>
        <dbReference type="ChEBI" id="CHEBI:24875"/>
    </ligand>
</feature>
<comment type="catalytic activity">
    <reaction evidence="6">
        <text>N-terminal N-formyl-L-methionyl-[peptide] + H2O = N-terminal L-methionyl-[peptide] + formate</text>
        <dbReference type="Rhea" id="RHEA:24420"/>
        <dbReference type="Rhea" id="RHEA-COMP:10639"/>
        <dbReference type="Rhea" id="RHEA-COMP:10640"/>
        <dbReference type="ChEBI" id="CHEBI:15377"/>
        <dbReference type="ChEBI" id="CHEBI:15740"/>
        <dbReference type="ChEBI" id="CHEBI:49298"/>
        <dbReference type="ChEBI" id="CHEBI:64731"/>
        <dbReference type="EC" id="3.5.1.88"/>
    </reaction>
</comment>
<dbReference type="Pfam" id="PF01327">
    <property type="entry name" value="Pep_deformylase"/>
    <property type="match status" value="1"/>
</dbReference>
<dbReference type="PIRSF" id="PIRSF004749">
    <property type="entry name" value="Pep_def"/>
    <property type="match status" value="1"/>
</dbReference>
<dbReference type="AlphaFoldDB" id="S4XA70"/>
<dbReference type="PATRIC" id="fig|1200352.3.peg.365"/>
<evidence type="ECO:0000313" key="9">
    <source>
        <dbReference type="Proteomes" id="UP000014809"/>
    </source>
</evidence>
<feature type="active site" evidence="6">
    <location>
        <position position="158"/>
    </location>
</feature>
<comment type="function">
    <text evidence="6">Removes the formyl group from the N-terminal Met of newly synthesized proteins. Requires at least a dipeptide for an efficient rate of reaction. N-terminal L-methionine is a prerequisite for activity but the enzyme has broad specificity at other positions.</text>
</comment>
<evidence type="ECO:0000256" key="3">
    <source>
        <dbReference type="ARBA" id="ARBA00022801"/>
    </source>
</evidence>
<evidence type="ECO:0000256" key="5">
    <source>
        <dbReference type="ARBA" id="ARBA00023004"/>
    </source>
</evidence>
<keyword evidence="2 6" id="KW-0479">Metal-binding</keyword>
<dbReference type="CDD" id="cd00487">
    <property type="entry name" value="Pep_deformylase"/>
    <property type="match status" value="1"/>
</dbReference>
<feature type="compositionally biased region" description="Basic and acidic residues" evidence="7">
    <location>
        <begin position="203"/>
        <end position="217"/>
    </location>
</feature>
<dbReference type="NCBIfam" id="NF009483">
    <property type="entry name" value="PRK12846.1-4"/>
    <property type="match status" value="1"/>
</dbReference>
<dbReference type="EC" id="3.5.1.88" evidence="6"/>
<organism evidence="8 9">
    <name type="scientific">Corynebacterium terpenotabidum Y-11</name>
    <dbReference type="NCBI Taxonomy" id="1200352"/>
    <lineage>
        <taxon>Bacteria</taxon>
        <taxon>Bacillati</taxon>
        <taxon>Actinomycetota</taxon>
        <taxon>Actinomycetes</taxon>
        <taxon>Mycobacteriales</taxon>
        <taxon>Corynebacteriaceae</taxon>
        <taxon>Corynebacterium</taxon>
    </lineage>
</organism>
<evidence type="ECO:0000256" key="4">
    <source>
        <dbReference type="ARBA" id="ARBA00022917"/>
    </source>
</evidence>
<keyword evidence="3 6" id="KW-0378">Hydrolase</keyword>
<reference evidence="8 9" key="1">
    <citation type="submission" date="2012-06" db="EMBL/GenBank/DDBJ databases">
        <title>Complete genome sequence of Corynebacterium terpenotabidum Y-11 (=DSM 44721).</title>
        <authorList>
            <person name="Ruckert C."/>
            <person name="Albersmeier A."/>
            <person name="Al-Dilaimi A."/>
            <person name="Szczepanowski R."/>
            <person name="Kalinowski J."/>
        </authorList>
    </citation>
    <scope>NUCLEOTIDE SEQUENCE [LARGE SCALE GENOMIC DNA]</scope>
    <source>
        <strain evidence="8 9">Y-11</strain>
    </source>
</reference>
<keyword evidence="9" id="KW-1185">Reference proteome</keyword>
<dbReference type="GO" id="GO:0042586">
    <property type="term" value="F:peptide deformylase activity"/>
    <property type="evidence" value="ECO:0007669"/>
    <property type="project" value="UniProtKB-UniRule"/>
</dbReference>
<sequence length="217" mass="23236">MPVVICGDPVLHTPTSPVPDSEIGGDALKTLVADMYETLALAHGVGLAANQVGVGKRLFIYDCPDIDGPDGTRKPEAEIEAQGGPMRRGCVINPVLETSELPVTMPDPEDDVEGCLSVPGYDYPTGRADWARVTGVDENGDAVSVEGYGFFARCLQHETGHLDGHLYIDTLIGRNARAAKKMVKREGWTVPGNSWLPGVDADPFGHDDHDTLDTLDD</sequence>
<protein>
    <recommendedName>
        <fullName evidence="6">Peptide deformylase</fullName>
        <shortName evidence="6">PDF</shortName>
        <ecNumber evidence="6">3.5.1.88</ecNumber>
    </recommendedName>
    <alternativeName>
        <fullName evidence="6">Polypeptide deformylase</fullName>
    </alternativeName>
</protein>
<dbReference type="PRINTS" id="PR01576">
    <property type="entry name" value="PDEFORMYLASE"/>
</dbReference>
<evidence type="ECO:0000256" key="1">
    <source>
        <dbReference type="ARBA" id="ARBA00010759"/>
    </source>
</evidence>
<dbReference type="InterPro" id="IPR023635">
    <property type="entry name" value="Peptide_deformylase"/>
</dbReference>
<dbReference type="GO" id="GO:0006412">
    <property type="term" value="P:translation"/>
    <property type="evidence" value="ECO:0007669"/>
    <property type="project" value="UniProtKB-UniRule"/>
</dbReference>
<evidence type="ECO:0000313" key="8">
    <source>
        <dbReference type="EMBL" id="AGP30017.1"/>
    </source>
</evidence>
<name>S4XA70_9CORY</name>
<dbReference type="GO" id="GO:0046872">
    <property type="term" value="F:metal ion binding"/>
    <property type="evidence" value="ECO:0007669"/>
    <property type="project" value="UniProtKB-KW"/>
</dbReference>
<dbReference type="HAMAP" id="MF_00163">
    <property type="entry name" value="Pep_deformylase"/>
    <property type="match status" value="1"/>
</dbReference>
<comment type="cofactor">
    <cofactor evidence="6">
        <name>Fe(2+)</name>
        <dbReference type="ChEBI" id="CHEBI:29033"/>
    </cofactor>
    <text evidence="6">Binds 1 Fe(2+) ion.</text>
</comment>
<keyword evidence="5 6" id="KW-0408">Iron</keyword>
<dbReference type="Proteomes" id="UP000014809">
    <property type="component" value="Chromosome"/>
</dbReference>
<comment type="similarity">
    <text evidence="1 6">Belongs to the polypeptide deformylase family.</text>
</comment>
<proteinExistence type="inferred from homology"/>
<feature type="binding site" evidence="6">
    <location>
        <position position="157"/>
    </location>
    <ligand>
        <name>Fe cation</name>
        <dbReference type="ChEBI" id="CHEBI:24875"/>
    </ligand>
</feature>
<dbReference type="STRING" id="1200352.A606_01810"/>